<evidence type="ECO:0000256" key="5">
    <source>
        <dbReference type="ARBA" id="ARBA00022989"/>
    </source>
</evidence>
<keyword evidence="3" id="KW-0813">Transport</keyword>
<feature type="domain" description="Major facilitator superfamily (MFS) profile" evidence="8">
    <location>
        <begin position="101"/>
        <end position="502"/>
    </location>
</feature>
<feature type="transmembrane region" description="Helical" evidence="7">
    <location>
        <begin position="253"/>
        <end position="274"/>
    </location>
</feature>
<protein>
    <submittedName>
        <fullName evidence="9">MFS transporter</fullName>
    </submittedName>
</protein>
<proteinExistence type="inferred from homology"/>
<keyword evidence="4 7" id="KW-0812">Transmembrane</keyword>
<dbReference type="GO" id="GO:0022857">
    <property type="term" value="F:transmembrane transporter activity"/>
    <property type="evidence" value="ECO:0007669"/>
    <property type="project" value="InterPro"/>
</dbReference>
<dbReference type="Gene3D" id="1.20.1250.20">
    <property type="entry name" value="MFS general substrate transporter like domains"/>
    <property type="match status" value="1"/>
</dbReference>
<feature type="transmembrane region" description="Helical" evidence="7">
    <location>
        <begin position="166"/>
        <end position="185"/>
    </location>
</feature>
<evidence type="ECO:0000256" key="6">
    <source>
        <dbReference type="ARBA" id="ARBA00023136"/>
    </source>
</evidence>
<dbReference type="SUPFAM" id="SSF103473">
    <property type="entry name" value="MFS general substrate transporter"/>
    <property type="match status" value="1"/>
</dbReference>
<dbReference type="PANTHER" id="PTHR23511:SF34">
    <property type="entry name" value="SYNAPTIC VESICLE GLYCOPROTEIN 2"/>
    <property type="match status" value="1"/>
</dbReference>
<evidence type="ECO:0000313" key="9">
    <source>
        <dbReference type="EMBL" id="RVQ67009.1"/>
    </source>
</evidence>
<name>A0A437GXB5_9SPHN</name>
<feature type="transmembrane region" description="Helical" evidence="7">
    <location>
        <begin position="224"/>
        <end position="247"/>
    </location>
</feature>
<evidence type="ECO:0000256" key="3">
    <source>
        <dbReference type="ARBA" id="ARBA00022448"/>
    </source>
</evidence>
<feature type="transmembrane region" description="Helical" evidence="7">
    <location>
        <begin position="355"/>
        <end position="379"/>
    </location>
</feature>
<dbReference type="InterPro" id="IPR020846">
    <property type="entry name" value="MFS_dom"/>
</dbReference>
<keyword evidence="5 7" id="KW-1133">Transmembrane helix</keyword>
<feature type="transmembrane region" description="Helical" evidence="7">
    <location>
        <begin position="412"/>
        <end position="437"/>
    </location>
</feature>
<dbReference type="Proteomes" id="UP000283003">
    <property type="component" value="Unassembled WGS sequence"/>
</dbReference>
<dbReference type="OrthoDB" id="9784658at2"/>
<evidence type="ECO:0000256" key="4">
    <source>
        <dbReference type="ARBA" id="ARBA00022692"/>
    </source>
</evidence>
<feature type="transmembrane region" description="Helical" evidence="7">
    <location>
        <begin position="324"/>
        <end position="343"/>
    </location>
</feature>
<dbReference type="PANTHER" id="PTHR23511">
    <property type="entry name" value="SYNAPTIC VESICLE GLYCOPROTEIN 2"/>
    <property type="match status" value="1"/>
</dbReference>
<dbReference type="RefSeq" id="WP_127612521.1">
    <property type="nucleotide sequence ID" value="NZ_RXOL01000003.1"/>
</dbReference>
<feature type="transmembrane region" description="Helical" evidence="7">
    <location>
        <begin position="479"/>
        <end position="497"/>
    </location>
</feature>
<feature type="transmembrane region" description="Helical" evidence="7">
    <location>
        <begin position="50"/>
        <end position="70"/>
    </location>
</feature>
<feature type="transmembrane region" description="Helical" evidence="7">
    <location>
        <begin position="449"/>
        <end position="473"/>
    </location>
</feature>
<comment type="subcellular location">
    <subcellularLocation>
        <location evidence="1">Membrane</location>
        <topology evidence="1">Multi-pass membrane protein</topology>
    </subcellularLocation>
</comment>
<feature type="transmembrane region" description="Helical" evidence="7">
    <location>
        <begin position="138"/>
        <end position="159"/>
    </location>
</feature>
<feature type="transmembrane region" description="Helical" evidence="7">
    <location>
        <begin position="9"/>
        <end position="30"/>
    </location>
</feature>
<keyword evidence="6 7" id="KW-0472">Membrane</keyword>
<dbReference type="EMBL" id="RXOL01000003">
    <property type="protein sequence ID" value="RVQ67009.1"/>
    <property type="molecule type" value="Genomic_DNA"/>
</dbReference>
<dbReference type="InterPro" id="IPR011701">
    <property type="entry name" value="MFS"/>
</dbReference>
<evidence type="ECO:0000259" key="8">
    <source>
        <dbReference type="PROSITE" id="PS50850"/>
    </source>
</evidence>
<evidence type="ECO:0000256" key="2">
    <source>
        <dbReference type="ARBA" id="ARBA00010992"/>
    </source>
</evidence>
<dbReference type="InterPro" id="IPR036259">
    <property type="entry name" value="MFS_trans_sf"/>
</dbReference>
<dbReference type="Pfam" id="PF07690">
    <property type="entry name" value="MFS_1"/>
    <property type="match status" value="1"/>
</dbReference>
<feature type="transmembrane region" description="Helical" evidence="7">
    <location>
        <begin position="386"/>
        <end position="406"/>
    </location>
</feature>
<feature type="transmembrane region" description="Helical" evidence="7">
    <location>
        <begin position="191"/>
        <end position="212"/>
    </location>
</feature>
<organism evidence="9 10">
    <name type="scientific">Croceicoccus ponticola</name>
    <dbReference type="NCBI Taxonomy" id="2217664"/>
    <lineage>
        <taxon>Bacteria</taxon>
        <taxon>Pseudomonadati</taxon>
        <taxon>Pseudomonadota</taxon>
        <taxon>Alphaproteobacteria</taxon>
        <taxon>Sphingomonadales</taxon>
        <taxon>Erythrobacteraceae</taxon>
        <taxon>Croceicoccus</taxon>
    </lineage>
</organism>
<dbReference type="AlphaFoldDB" id="A0A437GXB5"/>
<keyword evidence="10" id="KW-1185">Reference proteome</keyword>
<feature type="transmembrane region" description="Helical" evidence="7">
    <location>
        <begin position="99"/>
        <end position="118"/>
    </location>
</feature>
<comment type="similarity">
    <text evidence="2">Belongs to the major facilitator superfamily. Sugar transporter (TC 2.A.1.1) family.</text>
</comment>
<dbReference type="PROSITE" id="PS50850">
    <property type="entry name" value="MFS"/>
    <property type="match status" value="1"/>
</dbReference>
<sequence length="516" mass="53448">MTLRGQPALFWAGCAAIVAGAILHVPMLAMGYGMGGGAVGIRLVGMPMDGWMTAGMALIALGLPLALVGAMPRRIVHADDLGNTVYEAADDAPLTSRHALVVGVLLLGLIIDTMKPATLGFVLPGVRDEYGIDADTAALLPFVALTGTTVGSLLWGWLADICGRRTSILLSTVLFVATSLCGAMPDFSWNLVMCFAMGASAGGMLPVVYALLAEIMPPRHRSWVLVLIGGVGSVGGYLAASGAAWLLEPLFGWRSLWLLGMPTGLLLLALARWIPESPRFLLAQGRKAELDRLVRDFRFIARTIAPDAADAVAVTKPRRRLGGALVLTALGWSVVTFGLLLWLPSDLRARGFDPAVASAMLASSALIALPTVVAAALLYSRWSSKGTVVLLVLLMLAGLGGALLPASTLSSAAALTAVIALLVVGSNGLIAVLLPYTAENYPLGIRGRATGLVAGSSKFGGMAVQGLALFGLVPTLAGAAPLLIVPVAVSALLVSAWGRESRGRSLRDLEGQAIRS</sequence>
<accession>A0A437GXB5</accession>
<evidence type="ECO:0000313" key="10">
    <source>
        <dbReference type="Proteomes" id="UP000283003"/>
    </source>
</evidence>
<gene>
    <name evidence="9" type="ORF">EKN06_08690</name>
</gene>
<comment type="caution">
    <text evidence="9">The sequence shown here is derived from an EMBL/GenBank/DDBJ whole genome shotgun (WGS) entry which is preliminary data.</text>
</comment>
<dbReference type="GO" id="GO:0016020">
    <property type="term" value="C:membrane"/>
    <property type="evidence" value="ECO:0007669"/>
    <property type="project" value="UniProtKB-SubCell"/>
</dbReference>
<reference evidence="9 10" key="1">
    <citation type="submission" date="2018-12" db="EMBL/GenBank/DDBJ databases">
        <title>Croceicoccus ponticola sp. nov., a lipolytic bacterium isolated from seawater.</title>
        <authorList>
            <person name="Yoon J.-H."/>
        </authorList>
    </citation>
    <scope>NUCLEOTIDE SEQUENCE [LARGE SCALE GENOMIC DNA]</scope>
    <source>
        <strain evidence="9 10">GM-16</strain>
    </source>
</reference>
<evidence type="ECO:0000256" key="1">
    <source>
        <dbReference type="ARBA" id="ARBA00004141"/>
    </source>
</evidence>
<evidence type="ECO:0000256" key="7">
    <source>
        <dbReference type="SAM" id="Phobius"/>
    </source>
</evidence>